<gene>
    <name evidence="1" type="ORF">VaNZ11_000377</name>
</gene>
<proteinExistence type="predicted"/>
<comment type="caution">
    <text evidence="1">The sequence shown here is derived from an EMBL/GenBank/DDBJ whole genome shotgun (WGS) entry which is preliminary data.</text>
</comment>
<evidence type="ECO:0000313" key="1">
    <source>
        <dbReference type="EMBL" id="GLI58640.1"/>
    </source>
</evidence>
<feature type="non-terminal residue" evidence="1">
    <location>
        <position position="131"/>
    </location>
</feature>
<feature type="non-terminal residue" evidence="1">
    <location>
        <position position="1"/>
    </location>
</feature>
<protein>
    <submittedName>
        <fullName evidence="1">Uncharacterized protein</fullName>
    </submittedName>
</protein>
<sequence>HRMKLRSRPDVARLEGDLLLLRAYDMKLVDGGGGVMVDNTVTVEERFESGGFFGLASATMRKAGSVLLLRLLAWKRVGLCSKSEALKYAFVLGARGAGRTTAFASLVNLSVDYQVPSSVPAEIRPIPRVHG</sequence>
<dbReference type="Proteomes" id="UP001165090">
    <property type="component" value="Unassembled WGS sequence"/>
</dbReference>
<dbReference type="EMBL" id="BSDZ01000003">
    <property type="protein sequence ID" value="GLI58640.1"/>
    <property type="molecule type" value="Genomic_DNA"/>
</dbReference>
<evidence type="ECO:0000313" key="2">
    <source>
        <dbReference type="Proteomes" id="UP001165090"/>
    </source>
</evidence>
<organism evidence="1 2">
    <name type="scientific">Volvox africanus</name>
    <dbReference type="NCBI Taxonomy" id="51714"/>
    <lineage>
        <taxon>Eukaryota</taxon>
        <taxon>Viridiplantae</taxon>
        <taxon>Chlorophyta</taxon>
        <taxon>core chlorophytes</taxon>
        <taxon>Chlorophyceae</taxon>
        <taxon>CS clade</taxon>
        <taxon>Chlamydomonadales</taxon>
        <taxon>Volvocaceae</taxon>
        <taxon>Volvox</taxon>
    </lineage>
</organism>
<keyword evidence="2" id="KW-1185">Reference proteome</keyword>
<reference evidence="1 2" key="1">
    <citation type="journal article" date="2023" name="IScience">
        <title>Expanded male sex-determining region conserved during the evolution of homothallism in the green alga Volvox.</title>
        <authorList>
            <person name="Yamamoto K."/>
            <person name="Matsuzaki R."/>
            <person name="Mahakham W."/>
            <person name="Heman W."/>
            <person name="Sekimoto H."/>
            <person name="Kawachi M."/>
            <person name="Minakuchi Y."/>
            <person name="Toyoda A."/>
            <person name="Nozaki H."/>
        </authorList>
    </citation>
    <scope>NUCLEOTIDE SEQUENCE [LARGE SCALE GENOMIC DNA]</scope>
    <source>
        <strain evidence="1 2">NIES-4468</strain>
    </source>
</reference>
<accession>A0ABQ5RM15</accession>
<name>A0ABQ5RM15_9CHLO</name>